<dbReference type="Proteomes" id="UP001237642">
    <property type="component" value="Unassembled WGS sequence"/>
</dbReference>
<proteinExistence type="predicted"/>
<protein>
    <recommendedName>
        <fullName evidence="3">ATP-dependent DNA helicase</fullName>
    </recommendedName>
</protein>
<evidence type="ECO:0008006" key="3">
    <source>
        <dbReference type="Google" id="ProtNLM"/>
    </source>
</evidence>
<evidence type="ECO:0000313" key="2">
    <source>
        <dbReference type="Proteomes" id="UP001237642"/>
    </source>
</evidence>
<name>A0AAD8JF55_9APIA</name>
<accession>A0AAD8JF55</accession>
<dbReference type="PANTHER" id="PTHR10492">
    <property type="match status" value="1"/>
</dbReference>
<reference evidence="1" key="1">
    <citation type="submission" date="2023-02" db="EMBL/GenBank/DDBJ databases">
        <title>Genome of toxic invasive species Heracleum sosnowskyi carries increased number of genes despite the absence of recent whole-genome duplications.</title>
        <authorList>
            <person name="Schelkunov M."/>
            <person name="Shtratnikova V."/>
            <person name="Makarenko M."/>
            <person name="Klepikova A."/>
            <person name="Omelchenko D."/>
            <person name="Novikova G."/>
            <person name="Obukhova E."/>
            <person name="Bogdanov V."/>
            <person name="Penin A."/>
            <person name="Logacheva M."/>
        </authorList>
    </citation>
    <scope>NUCLEOTIDE SEQUENCE</scope>
    <source>
        <strain evidence="1">Hsosn_3</strain>
        <tissue evidence="1">Leaf</tissue>
    </source>
</reference>
<gene>
    <name evidence="1" type="ORF">POM88_003020</name>
</gene>
<reference evidence="1" key="2">
    <citation type="submission" date="2023-05" db="EMBL/GenBank/DDBJ databases">
        <authorList>
            <person name="Schelkunov M.I."/>
        </authorList>
    </citation>
    <scope>NUCLEOTIDE SEQUENCE</scope>
    <source>
        <strain evidence="1">Hsosn_3</strain>
        <tissue evidence="1">Leaf</tissue>
    </source>
</reference>
<keyword evidence="2" id="KW-1185">Reference proteome</keyword>
<evidence type="ECO:0000313" key="1">
    <source>
        <dbReference type="EMBL" id="KAK1403415.1"/>
    </source>
</evidence>
<sequence length="377" mass="43997">MKKFKCTKHFPKKYQAQTTFDQSGFPIYRRHHIWTPRKRGKQIGRLLYTHHSQGELWYLRLLLTKIRGPTSWDALKRINGVQYKTFKDACRSYGLLDDDNEWHEVLSECCKSGFPSQIRQLFVHIIVNCQVTDLLHLWNLHWKHMVDDIILRQRNVSESPQTILNDKQLEFYALAEIDKLLRSIGKSLKQYSQLPLPPMSYMQAGSNNLVIDETSYNMAEMAAEFDKLFQKCNAEQLDVFNAVLRSVDKNEGQSKEEIESLKKFSEWVLRIGNGQIATPRDGLFDYEEDDIVIPAQFCDPQLTNDVENMIMWTYPKFLDNYKSPQYISERAILTPTNQIVAHLNSAIVETIPGESFSYFSVDRAEDFGEVFYNLPIT</sequence>
<dbReference type="PANTHER" id="PTHR10492:SF57">
    <property type="entry name" value="ATP-DEPENDENT DNA HELICASE"/>
    <property type="match status" value="1"/>
</dbReference>
<dbReference type="EMBL" id="JAUIZM010000001">
    <property type="protein sequence ID" value="KAK1403415.1"/>
    <property type="molecule type" value="Genomic_DNA"/>
</dbReference>
<dbReference type="AlphaFoldDB" id="A0AAD8JF55"/>
<comment type="caution">
    <text evidence="1">The sequence shown here is derived from an EMBL/GenBank/DDBJ whole genome shotgun (WGS) entry which is preliminary data.</text>
</comment>
<organism evidence="1 2">
    <name type="scientific">Heracleum sosnowskyi</name>
    <dbReference type="NCBI Taxonomy" id="360622"/>
    <lineage>
        <taxon>Eukaryota</taxon>
        <taxon>Viridiplantae</taxon>
        <taxon>Streptophyta</taxon>
        <taxon>Embryophyta</taxon>
        <taxon>Tracheophyta</taxon>
        <taxon>Spermatophyta</taxon>
        <taxon>Magnoliopsida</taxon>
        <taxon>eudicotyledons</taxon>
        <taxon>Gunneridae</taxon>
        <taxon>Pentapetalae</taxon>
        <taxon>asterids</taxon>
        <taxon>campanulids</taxon>
        <taxon>Apiales</taxon>
        <taxon>Apiaceae</taxon>
        <taxon>Apioideae</taxon>
        <taxon>apioid superclade</taxon>
        <taxon>Tordylieae</taxon>
        <taxon>Tordyliinae</taxon>
        <taxon>Heracleum</taxon>
    </lineage>
</organism>